<dbReference type="SUPFAM" id="SSF49899">
    <property type="entry name" value="Concanavalin A-like lectins/glucanases"/>
    <property type="match status" value="1"/>
</dbReference>
<gene>
    <name evidence="1" type="ORF">CTOB1V02_LOCUS5417</name>
</gene>
<dbReference type="InterPro" id="IPR013320">
    <property type="entry name" value="ConA-like_dom_sf"/>
</dbReference>
<dbReference type="GO" id="GO:0045211">
    <property type="term" value="C:postsynaptic membrane"/>
    <property type="evidence" value="ECO:0007669"/>
    <property type="project" value="TreeGrafter"/>
</dbReference>
<dbReference type="PANTHER" id="PTHR14139">
    <property type="entry name" value="CALSYNTENIN"/>
    <property type="match status" value="1"/>
</dbReference>
<dbReference type="GO" id="GO:0050806">
    <property type="term" value="P:positive regulation of synaptic transmission"/>
    <property type="evidence" value="ECO:0007669"/>
    <property type="project" value="TreeGrafter"/>
</dbReference>
<dbReference type="PANTHER" id="PTHR14139:SF2">
    <property type="entry name" value="CALSYNTENIN-1"/>
    <property type="match status" value="1"/>
</dbReference>
<dbReference type="EMBL" id="OB661168">
    <property type="protein sequence ID" value="CAD7227512.1"/>
    <property type="molecule type" value="Genomic_DNA"/>
</dbReference>
<organism evidence="1">
    <name type="scientific">Cyprideis torosa</name>
    <dbReference type="NCBI Taxonomy" id="163714"/>
    <lineage>
        <taxon>Eukaryota</taxon>
        <taxon>Metazoa</taxon>
        <taxon>Ecdysozoa</taxon>
        <taxon>Arthropoda</taxon>
        <taxon>Crustacea</taxon>
        <taxon>Oligostraca</taxon>
        <taxon>Ostracoda</taxon>
        <taxon>Podocopa</taxon>
        <taxon>Podocopida</taxon>
        <taxon>Cytherocopina</taxon>
        <taxon>Cytheroidea</taxon>
        <taxon>Cytherideidae</taxon>
        <taxon>Cyprideis</taxon>
    </lineage>
</organism>
<name>A0A7R8ZPI4_9CRUS</name>
<accession>A0A7R8ZPI4</accession>
<evidence type="ECO:0000313" key="1">
    <source>
        <dbReference type="EMBL" id="CAD7227512.1"/>
    </source>
</evidence>
<protein>
    <submittedName>
        <fullName evidence="1">Uncharacterized protein</fullName>
    </submittedName>
</protein>
<sequence>MVTARLIVVLGRTQLCYGFPQPPPSIRPLTCVNEGHRADASAIDLLPSPVRGNEWTASLVRDEGFAADEVFAFNGVTDAVSLPAGVLPDSLPSPFSLSFWMRHGTNPERTHKEHVLCAADDRGESLS</sequence>
<dbReference type="GO" id="GO:0051965">
    <property type="term" value="P:positive regulation of synapse assembly"/>
    <property type="evidence" value="ECO:0007669"/>
    <property type="project" value="TreeGrafter"/>
</dbReference>
<dbReference type="AlphaFoldDB" id="A0A7R8ZPI4"/>
<dbReference type="OrthoDB" id="10012272at2759"/>
<proteinExistence type="predicted"/>
<dbReference type="GO" id="GO:0009986">
    <property type="term" value="C:cell surface"/>
    <property type="evidence" value="ECO:0007669"/>
    <property type="project" value="TreeGrafter"/>
</dbReference>
<reference evidence="1" key="1">
    <citation type="submission" date="2020-11" db="EMBL/GenBank/DDBJ databases">
        <authorList>
            <person name="Tran Van P."/>
        </authorList>
    </citation>
    <scope>NUCLEOTIDE SEQUENCE</scope>
</reference>